<dbReference type="SMART" id="SM00164">
    <property type="entry name" value="TBC"/>
    <property type="match status" value="1"/>
</dbReference>
<dbReference type="EMBL" id="JBEDUW010000001">
    <property type="protein sequence ID" value="KAK9947561.1"/>
    <property type="molecule type" value="Genomic_DNA"/>
</dbReference>
<dbReference type="GO" id="GO:0006886">
    <property type="term" value="P:intracellular protein transport"/>
    <property type="evidence" value="ECO:0007669"/>
    <property type="project" value="TreeGrafter"/>
</dbReference>
<gene>
    <name evidence="3" type="ORF">M0R45_003179</name>
</gene>
<dbReference type="InterPro" id="IPR000195">
    <property type="entry name" value="Rab-GAP-TBC_dom"/>
</dbReference>
<dbReference type="Pfam" id="PF00566">
    <property type="entry name" value="RabGAP-TBC"/>
    <property type="match status" value="1"/>
</dbReference>
<comment type="caution">
    <text evidence="3">The sequence shown here is derived from an EMBL/GenBank/DDBJ whole genome shotgun (WGS) entry which is preliminary data.</text>
</comment>
<reference evidence="3 4" key="1">
    <citation type="journal article" date="2023" name="G3 (Bethesda)">
        <title>A chromosome-length genome assembly and annotation of blackberry (Rubus argutus, cv. 'Hillquist').</title>
        <authorList>
            <person name="Bruna T."/>
            <person name="Aryal R."/>
            <person name="Dudchenko O."/>
            <person name="Sargent D.J."/>
            <person name="Mead D."/>
            <person name="Buti M."/>
            <person name="Cavallini A."/>
            <person name="Hytonen T."/>
            <person name="Andres J."/>
            <person name="Pham M."/>
            <person name="Weisz D."/>
            <person name="Mascagni F."/>
            <person name="Usai G."/>
            <person name="Natali L."/>
            <person name="Bassil N."/>
            <person name="Fernandez G.E."/>
            <person name="Lomsadze A."/>
            <person name="Armour M."/>
            <person name="Olukolu B."/>
            <person name="Poorten T."/>
            <person name="Britton C."/>
            <person name="Davik J."/>
            <person name="Ashrafi H."/>
            <person name="Aiden E.L."/>
            <person name="Borodovsky M."/>
            <person name="Worthington M."/>
        </authorList>
    </citation>
    <scope>NUCLEOTIDE SEQUENCE [LARGE SCALE GENOMIC DNA]</scope>
    <source>
        <strain evidence="3">PI 553951</strain>
    </source>
</reference>
<feature type="compositionally biased region" description="Basic and acidic residues" evidence="1">
    <location>
        <begin position="72"/>
        <end position="90"/>
    </location>
</feature>
<dbReference type="AlphaFoldDB" id="A0AAW1YH82"/>
<feature type="domain" description="Rab-GAP TBC" evidence="2">
    <location>
        <begin position="132"/>
        <end position="400"/>
    </location>
</feature>
<sequence length="465" mass="52508">MLKGKLRLPDKAKSVFPDRLGSLVVGFDDKMDEDGGGGSDLVFESGEELETIQPNGYGSSADSDNDDFDDEKVERDSDLRVRQQKPERDGPGSASVLAAIAADDKRSDLEYEVNQPEVNLEKLQRIASSGLPDGGGVRATAWKLLLGYLPPSRELWEKELMENRLKYAKLKEELLLSPSELARKKSGALSYCDQPADSAVDGPLKRREISQEDHPLSLGKASVWHQYFQHTEIAEQIDRDLQRTHPDLKFFSGDSSFSKKHREALRNILLLFAKLNPAIRYVQGMNEVLAPIYYVFSTDPNEQNAANAEADSFSCFVRLLSDSVDHFCEQLDNSAVGILATLSRLSELLKANDEELWRHLEFTTKVKPQYYAFRWITLLLTQEFNFQCIMRIWDSLLGNPFGVQDMLMKICCAMLICMKTRLLSGDFVANLKLLQHYPDINIEHLLQVARDISSDSSSYRLSLSL</sequence>
<protein>
    <recommendedName>
        <fullName evidence="2">Rab-GAP TBC domain-containing protein</fullName>
    </recommendedName>
</protein>
<evidence type="ECO:0000313" key="3">
    <source>
        <dbReference type="EMBL" id="KAK9947561.1"/>
    </source>
</evidence>
<evidence type="ECO:0000259" key="2">
    <source>
        <dbReference type="PROSITE" id="PS50086"/>
    </source>
</evidence>
<dbReference type="Gene3D" id="1.10.8.270">
    <property type="entry name" value="putative rabgap domain of human tbc1 domain family member 14 like domains"/>
    <property type="match status" value="1"/>
</dbReference>
<dbReference type="FunFam" id="1.10.472.80:FF:000009">
    <property type="entry name" value="TBC1 domain family member 13"/>
    <property type="match status" value="1"/>
</dbReference>
<dbReference type="PROSITE" id="PS50086">
    <property type="entry name" value="TBC_RABGAP"/>
    <property type="match status" value="1"/>
</dbReference>
<dbReference type="SUPFAM" id="SSF47923">
    <property type="entry name" value="Ypt/Rab-GAP domain of gyp1p"/>
    <property type="match status" value="2"/>
</dbReference>
<feature type="region of interest" description="Disordered" evidence="1">
    <location>
        <begin position="27"/>
        <end position="95"/>
    </location>
</feature>
<keyword evidence="4" id="KW-1185">Reference proteome</keyword>
<evidence type="ECO:0000256" key="1">
    <source>
        <dbReference type="SAM" id="MobiDB-lite"/>
    </source>
</evidence>
<dbReference type="FunFam" id="1.10.8.270:FF:000024">
    <property type="entry name" value="TBC1 domain family member 13"/>
    <property type="match status" value="1"/>
</dbReference>
<dbReference type="PANTHER" id="PTHR22957:SF495">
    <property type="entry name" value="TBC1 DOMAIN FAMILY MEMBER 13-LIKE ISOFORM X1"/>
    <property type="match status" value="1"/>
</dbReference>
<organism evidence="3 4">
    <name type="scientific">Rubus argutus</name>
    <name type="common">Southern blackberry</name>
    <dbReference type="NCBI Taxonomy" id="59490"/>
    <lineage>
        <taxon>Eukaryota</taxon>
        <taxon>Viridiplantae</taxon>
        <taxon>Streptophyta</taxon>
        <taxon>Embryophyta</taxon>
        <taxon>Tracheophyta</taxon>
        <taxon>Spermatophyta</taxon>
        <taxon>Magnoliopsida</taxon>
        <taxon>eudicotyledons</taxon>
        <taxon>Gunneridae</taxon>
        <taxon>Pentapetalae</taxon>
        <taxon>rosids</taxon>
        <taxon>fabids</taxon>
        <taxon>Rosales</taxon>
        <taxon>Rosaceae</taxon>
        <taxon>Rosoideae</taxon>
        <taxon>Rosoideae incertae sedis</taxon>
        <taxon>Rubus</taxon>
    </lineage>
</organism>
<dbReference type="Gene3D" id="1.10.472.80">
    <property type="entry name" value="Ypt/Rab-GAP domain of gyp1p, domain 3"/>
    <property type="match status" value="1"/>
</dbReference>
<dbReference type="PANTHER" id="PTHR22957">
    <property type="entry name" value="TBC1 DOMAIN FAMILY MEMBER GTPASE-ACTIVATING PROTEIN"/>
    <property type="match status" value="1"/>
</dbReference>
<dbReference type="Proteomes" id="UP001457282">
    <property type="component" value="Unassembled WGS sequence"/>
</dbReference>
<name>A0AAW1YH82_RUBAR</name>
<dbReference type="InterPro" id="IPR035969">
    <property type="entry name" value="Rab-GAP_TBC_sf"/>
</dbReference>
<proteinExistence type="predicted"/>
<evidence type="ECO:0000313" key="4">
    <source>
        <dbReference type="Proteomes" id="UP001457282"/>
    </source>
</evidence>
<dbReference type="Gene3D" id="1.10.10.750">
    <property type="entry name" value="Ypt/Rab-GAP domain of gyp1p, domain 1"/>
    <property type="match status" value="1"/>
</dbReference>
<dbReference type="GO" id="GO:0005096">
    <property type="term" value="F:GTPase activator activity"/>
    <property type="evidence" value="ECO:0007669"/>
    <property type="project" value="TreeGrafter"/>
</dbReference>
<accession>A0AAW1YH82</accession>